<comment type="caution">
    <text evidence="5">The sequence shown here is derived from an EMBL/GenBank/DDBJ whole genome shotgun (WGS) entry which is preliminary data.</text>
</comment>
<feature type="compositionally biased region" description="Polar residues" evidence="2">
    <location>
        <begin position="20"/>
        <end position="36"/>
    </location>
</feature>
<dbReference type="OrthoDB" id="18302at2759"/>
<dbReference type="Proteomes" id="UP000812966">
    <property type="component" value="Unassembled WGS sequence"/>
</dbReference>
<dbReference type="AlphaFoldDB" id="A0A8K0JSC4"/>
<keyword evidence="6" id="KW-1185">Reference proteome</keyword>
<feature type="compositionally biased region" description="Basic and acidic residues" evidence="2">
    <location>
        <begin position="247"/>
        <end position="259"/>
    </location>
</feature>
<evidence type="ECO:0000256" key="3">
    <source>
        <dbReference type="SAM" id="Phobius"/>
    </source>
</evidence>
<dbReference type="PANTHER" id="PTHR16255:SF15">
    <property type="entry name" value="SPORULATION PROTEIN RMD1"/>
    <property type="match status" value="1"/>
</dbReference>
<feature type="domain" description="DUF155" evidence="4">
    <location>
        <begin position="345"/>
        <end position="513"/>
    </location>
</feature>
<comment type="similarity">
    <text evidence="1">Belongs to the RMD1/sif2 family.</text>
</comment>
<gene>
    <name evidence="5" type="ORF">FFLO_00155</name>
</gene>
<dbReference type="InterPro" id="IPR003734">
    <property type="entry name" value="DUF155"/>
</dbReference>
<name>A0A8K0JSC4_9TREE</name>
<evidence type="ECO:0000259" key="4">
    <source>
        <dbReference type="Pfam" id="PF02582"/>
    </source>
</evidence>
<dbReference type="EMBL" id="JABELV010000002">
    <property type="protein sequence ID" value="KAG7579947.1"/>
    <property type="molecule type" value="Genomic_DNA"/>
</dbReference>
<evidence type="ECO:0000313" key="5">
    <source>
        <dbReference type="EMBL" id="KAG7579947.1"/>
    </source>
</evidence>
<dbReference type="PANTHER" id="PTHR16255">
    <property type="entry name" value="REQUIRED FOR MEIOTIC NUCLEAR DIVISION PROTEIN 1 HOMOLOG"/>
    <property type="match status" value="1"/>
</dbReference>
<reference evidence="5" key="1">
    <citation type="submission" date="2020-04" db="EMBL/GenBank/DDBJ databases">
        <title>Analysis of mating type loci in Filobasidium floriforme.</title>
        <authorList>
            <person name="Nowrousian M."/>
        </authorList>
    </citation>
    <scope>NUCLEOTIDE SEQUENCE</scope>
    <source>
        <strain evidence="5">CBS 6242</strain>
    </source>
</reference>
<feature type="compositionally biased region" description="Low complexity" evidence="2">
    <location>
        <begin position="1"/>
        <end position="19"/>
    </location>
</feature>
<organism evidence="5 6">
    <name type="scientific">Filobasidium floriforme</name>
    <dbReference type="NCBI Taxonomy" id="5210"/>
    <lineage>
        <taxon>Eukaryota</taxon>
        <taxon>Fungi</taxon>
        <taxon>Dikarya</taxon>
        <taxon>Basidiomycota</taxon>
        <taxon>Agaricomycotina</taxon>
        <taxon>Tremellomycetes</taxon>
        <taxon>Filobasidiales</taxon>
        <taxon>Filobasidiaceae</taxon>
        <taxon>Filobasidium</taxon>
    </lineage>
</organism>
<dbReference type="GO" id="GO:0005739">
    <property type="term" value="C:mitochondrion"/>
    <property type="evidence" value="ECO:0007669"/>
    <property type="project" value="UniProtKB-ARBA"/>
</dbReference>
<feature type="compositionally biased region" description="Polar residues" evidence="2">
    <location>
        <begin position="261"/>
        <end position="273"/>
    </location>
</feature>
<dbReference type="InterPro" id="IPR051624">
    <property type="entry name" value="RMD1/Sad1-interacting"/>
</dbReference>
<feature type="compositionally biased region" description="Polar residues" evidence="2">
    <location>
        <begin position="61"/>
        <end position="82"/>
    </location>
</feature>
<feature type="region of interest" description="Disordered" evidence="2">
    <location>
        <begin position="247"/>
        <end position="338"/>
    </location>
</feature>
<sequence>MSKPISTASTSLAGAASNTNRPSSSALPLPYSQTPSVPAARKETRGPNRTSKTANKLKVLPTSSTKGTGASQQQNSDQSKTAVRTDEDEDDDDDDEDDEDVSPGDGVHFYDALSHIPAGSARRDAMRLTKTEKARLPRVTAYCTAAGFNLPALQTYFLSRSSAYRCNPRLFEAECLHTPYLPPAPSSSHLDASPVLRPKRNDRDAVPEADLLNLGESASQNQNSTHFAVGEGDHHAEGIDESEELLKTKQHHQDDDRRRMSYSNNPDNAFNTSERLKREAQELNDREVHERRRQHMAKRVTGFATKPSALNAGPPRRKRKNSRASEHEASDREDEDGDEEWVPDVFIFEYGTVVIWGMTEREEKRVLANLRKFEIEKLSVEDIEMEDLNFYYANYSRIYNDVITLRKGSSFMTKLSLSHALSQSVKISLFEELITATIDQTKDLPKSLSESGKIGMPRKEIMKQIGSLFILRINWGGSILETPEFFWSYPDLEPLYQATRSYFEIGTRIDLLNARVEVLQDMLTLLKESVNSSHGERLETIVIWLIGVEIILGIMTILVDVISGA</sequence>
<accession>A0A8K0JSC4</accession>
<feature type="compositionally biased region" description="Basic and acidic residues" evidence="2">
    <location>
        <begin position="274"/>
        <end position="290"/>
    </location>
</feature>
<dbReference type="Pfam" id="PF02582">
    <property type="entry name" value="DUF155"/>
    <property type="match status" value="1"/>
</dbReference>
<protein>
    <recommendedName>
        <fullName evidence="4">DUF155 domain-containing protein</fullName>
    </recommendedName>
</protein>
<feature type="transmembrane region" description="Helical" evidence="3">
    <location>
        <begin position="541"/>
        <end position="562"/>
    </location>
</feature>
<feature type="compositionally biased region" description="Acidic residues" evidence="2">
    <location>
        <begin position="86"/>
        <end position="102"/>
    </location>
</feature>
<keyword evidence="3" id="KW-0472">Membrane</keyword>
<evidence type="ECO:0000256" key="1">
    <source>
        <dbReference type="ARBA" id="ARBA00008306"/>
    </source>
</evidence>
<evidence type="ECO:0000256" key="2">
    <source>
        <dbReference type="SAM" id="MobiDB-lite"/>
    </source>
</evidence>
<proteinExistence type="inferred from homology"/>
<feature type="region of interest" description="Disordered" evidence="2">
    <location>
        <begin position="1"/>
        <end position="115"/>
    </location>
</feature>
<keyword evidence="3" id="KW-1133">Transmembrane helix</keyword>
<evidence type="ECO:0000313" key="6">
    <source>
        <dbReference type="Proteomes" id="UP000812966"/>
    </source>
</evidence>
<keyword evidence="3" id="KW-0812">Transmembrane</keyword>